<dbReference type="FunCoup" id="A0A6P3YVT0">
    <property type="interactions" value="32"/>
</dbReference>
<feature type="domain" description="Terpene synthase metal-binding" evidence="6">
    <location>
        <begin position="470"/>
        <end position="703"/>
    </location>
</feature>
<dbReference type="Gene3D" id="1.50.10.130">
    <property type="entry name" value="Terpene synthase, N-terminal domain"/>
    <property type="match status" value="1"/>
</dbReference>
<dbReference type="KEGG" id="zju:107405444"/>
<evidence type="ECO:0000256" key="1">
    <source>
        <dbReference type="ARBA" id="ARBA00001946"/>
    </source>
</evidence>
<dbReference type="SUPFAM" id="SSF48576">
    <property type="entry name" value="Terpenoid synthases"/>
    <property type="match status" value="1"/>
</dbReference>
<dbReference type="FunFam" id="1.50.10.130:FF:000002">
    <property type="entry name" value="Ent-copalyl diphosphate synthase, chloroplastic"/>
    <property type="match status" value="1"/>
</dbReference>
<protein>
    <submittedName>
        <fullName evidence="8">(E,E)-geranyllinalool synthase</fullName>
    </submittedName>
</protein>
<dbReference type="PANTHER" id="PTHR31739:SF25">
    <property type="entry name" value="(E,E)-GERANYLLINALOOL SYNTHASE"/>
    <property type="match status" value="1"/>
</dbReference>
<dbReference type="Proteomes" id="UP001652623">
    <property type="component" value="Chromosome 1"/>
</dbReference>
<dbReference type="Gene3D" id="1.10.600.10">
    <property type="entry name" value="Farnesyl Diphosphate Synthase"/>
    <property type="match status" value="1"/>
</dbReference>
<proteinExistence type="predicted"/>
<sequence>MEFPPSSIEAQLQTIKETMFSDMDPYSLVMPSAYETAWLAMIPDSHQNMNPMFMSCLNWVLNNQQEEGFWGDCDSHGNSTIECLTSTLACIIALKRWNVGAKMIDKGLEYVHSNAKKHLNEIKDDQCPRWFAIVFPTMVELSQTVGLKIELKEMESETLNQRQRILKTERLVESCHYPPLLSYLEVLPSSYYIDNEDITKHFCEDGSLFQSPSATAFAFMVTGNKQCLSYLESLVQRCPNGVPTTYPMDEELIKLCIINHLHRLGLAEHFGPEIEESLEQFYKNYTNRESWAKPINSIEVQLLKDSLAFRLLRMHGYNVSPCSICWFLCDEKIKDAIQNNPDRFVNVMLNIHRATDLKFSGEHELDEARSFSRSLLQKSISMVGADHDQNPIRTLVEQELKLPWTARLDHLEHRIWIEENQGDLLWRGKTSFQRLSSIHNDKLVLLAKQNYEFRQSIYKKELQELKRWSKDWGLNDMGFGREKTMYCYFAIAASFSLPYDSDVRMIVAKSAILITVADDFFDMEGSLSDLETLLDSIERWDCSGLSNHGKIIFNALDNLVQEMAAKYLQRQGTDITNHIREIWYETFDSWMTESKWSRNERVPSIDEYLKVGMTSIATHTIILPASCFMNPSLPPSKLRPPQYENITKLVMVIARLLNDIQSYQKEKDEGKLNSILLCLEKNPELDVEELTANVRGIIEKKKEEFLEQVLMDGFADLPKPCNQLHLYCLKVFQMFFNSSNLYDSNMELLGDIGKAIYIPLEIQSSKSLLHLQEPKSKKVDLPLKFQNSKPNLKPLPLSPKVPITNCHINRPSNHLVWSTNLSMHRLPKTSTSRNGYWKMTRPGPNFSVCFF</sequence>
<dbReference type="InterPro" id="IPR036965">
    <property type="entry name" value="Terpene_synth_N_sf"/>
</dbReference>
<keyword evidence="7" id="KW-1185">Reference proteome</keyword>
<reference evidence="7" key="1">
    <citation type="submission" date="2025-05" db="UniProtKB">
        <authorList>
            <consortium name="RefSeq"/>
        </authorList>
    </citation>
    <scope>NUCLEOTIDE SEQUENCE [LARGE SCALE GENOMIC DNA]</scope>
</reference>
<dbReference type="SFLD" id="SFLDG01014">
    <property type="entry name" value="Terpene_Cyclase_Like_1_N-term"/>
    <property type="match status" value="1"/>
</dbReference>
<name>A0A6P3YVT0_ZIZJJ</name>
<dbReference type="FunFam" id="1.10.600.10:FF:000036">
    <property type="entry name" value="cis-abienol synthase, chloroplastic"/>
    <property type="match status" value="1"/>
</dbReference>
<dbReference type="AlphaFoldDB" id="A0A6P3YVT0"/>
<dbReference type="RefSeq" id="XP_015867985.3">
    <property type="nucleotide sequence ID" value="XM_016012499.4"/>
</dbReference>
<dbReference type="Pfam" id="PF03936">
    <property type="entry name" value="Terpene_synth_C"/>
    <property type="match status" value="1"/>
</dbReference>
<dbReference type="SUPFAM" id="SSF48239">
    <property type="entry name" value="Terpenoid cyclases/Protein prenyltransferases"/>
    <property type="match status" value="2"/>
</dbReference>
<reference evidence="8" key="2">
    <citation type="submission" date="2025-08" db="UniProtKB">
        <authorList>
            <consortium name="RefSeq"/>
        </authorList>
    </citation>
    <scope>IDENTIFICATION</scope>
    <source>
        <tissue evidence="8">Seedling</tissue>
    </source>
</reference>
<dbReference type="GO" id="GO:0000287">
    <property type="term" value="F:magnesium ion binding"/>
    <property type="evidence" value="ECO:0007669"/>
    <property type="project" value="InterPro"/>
</dbReference>
<evidence type="ECO:0000313" key="7">
    <source>
        <dbReference type="Proteomes" id="UP001652623"/>
    </source>
</evidence>
<dbReference type="InterPro" id="IPR050148">
    <property type="entry name" value="Terpene_synthase-like"/>
</dbReference>
<gene>
    <name evidence="8" type="primary">LOC107405444</name>
</gene>
<keyword evidence="4" id="KW-0456">Lyase</keyword>
<evidence type="ECO:0000256" key="4">
    <source>
        <dbReference type="ARBA" id="ARBA00023239"/>
    </source>
</evidence>
<organism evidence="7 8">
    <name type="scientific">Ziziphus jujuba</name>
    <name type="common">Chinese jujube</name>
    <name type="synonym">Ziziphus sativa</name>
    <dbReference type="NCBI Taxonomy" id="326968"/>
    <lineage>
        <taxon>Eukaryota</taxon>
        <taxon>Viridiplantae</taxon>
        <taxon>Streptophyta</taxon>
        <taxon>Embryophyta</taxon>
        <taxon>Tracheophyta</taxon>
        <taxon>Spermatophyta</taxon>
        <taxon>Magnoliopsida</taxon>
        <taxon>eudicotyledons</taxon>
        <taxon>Gunneridae</taxon>
        <taxon>Pentapetalae</taxon>
        <taxon>rosids</taxon>
        <taxon>fabids</taxon>
        <taxon>Rosales</taxon>
        <taxon>Rhamnaceae</taxon>
        <taxon>Paliureae</taxon>
        <taxon>Ziziphus</taxon>
    </lineage>
</organism>
<accession>A0A6P3YVT0</accession>
<comment type="cofactor">
    <cofactor evidence="1">
        <name>Mg(2+)</name>
        <dbReference type="ChEBI" id="CHEBI:18420"/>
    </cofactor>
</comment>
<evidence type="ECO:0000256" key="3">
    <source>
        <dbReference type="ARBA" id="ARBA00022842"/>
    </source>
</evidence>
<keyword evidence="2" id="KW-0479">Metal-binding</keyword>
<dbReference type="InterPro" id="IPR008949">
    <property type="entry name" value="Isoprenoid_synthase_dom_sf"/>
</dbReference>
<evidence type="ECO:0000256" key="2">
    <source>
        <dbReference type="ARBA" id="ARBA00022723"/>
    </source>
</evidence>
<dbReference type="InParanoid" id="A0A6P3YVT0"/>
<dbReference type="PANTHER" id="PTHR31739">
    <property type="entry name" value="ENT-COPALYL DIPHOSPHATE SYNTHASE, CHLOROPLASTIC"/>
    <property type="match status" value="1"/>
</dbReference>
<dbReference type="GeneID" id="107405444"/>
<dbReference type="InterPro" id="IPR005630">
    <property type="entry name" value="Terpene_synthase_metal-bd"/>
</dbReference>
<evidence type="ECO:0000313" key="8">
    <source>
        <dbReference type="RefSeq" id="XP_015867985.3"/>
    </source>
</evidence>
<dbReference type="GO" id="GO:0016102">
    <property type="term" value="P:diterpenoid biosynthetic process"/>
    <property type="evidence" value="ECO:0007669"/>
    <property type="project" value="TreeGrafter"/>
</dbReference>
<evidence type="ECO:0000259" key="5">
    <source>
        <dbReference type="Pfam" id="PF01397"/>
    </source>
</evidence>
<dbReference type="GO" id="GO:0010333">
    <property type="term" value="F:terpene synthase activity"/>
    <property type="evidence" value="ECO:0007669"/>
    <property type="project" value="InterPro"/>
</dbReference>
<keyword evidence="3" id="KW-0460">Magnesium</keyword>
<dbReference type="InterPro" id="IPR001906">
    <property type="entry name" value="Terpene_synth_N"/>
</dbReference>
<evidence type="ECO:0000259" key="6">
    <source>
        <dbReference type="Pfam" id="PF03936"/>
    </source>
</evidence>
<dbReference type="Gene3D" id="1.50.10.160">
    <property type="match status" value="1"/>
</dbReference>
<dbReference type="Pfam" id="PF01397">
    <property type="entry name" value="Terpene_synth"/>
    <property type="match status" value="1"/>
</dbReference>
<feature type="domain" description="Terpene synthase N-terminal" evidence="5">
    <location>
        <begin position="197"/>
        <end position="400"/>
    </location>
</feature>
<dbReference type="InterPro" id="IPR008930">
    <property type="entry name" value="Terpenoid_cyclase/PrenylTrfase"/>
</dbReference>